<keyword evidence="1" id="KW-0862">Zinc</keyword>
<keyword evidence="1" id="KW-0863">Zinc-finger</keyword>
<evidence type="ECO:0000313" key="4">
    <source>
        <dbReference type="Proteomes" id="UP000007431"/>
    </source>
</evidence>
<name>D8Q1G8_SCHCM</name>
<dbReference type="Gene3D" id="3.30.60.190">
    <property type="match status" value="1"/>
</dbReference>
<dbReference type="EMBL" id="GL377305">
    <property type="protein sequence ID" value="EFI98503.1"/>
    <property type="molecule type" value="Genomic_DNA"/>
</dbReference>
<protein>
    <recommendedName>
        <fullName evidence="2">HIT-type domain-containing protein</fullName>
    </recommendedName>
</protein>
<evidence type="ECO:0000259" key="2">
    <source>
        <dbReference type="PROSITE" id="PS51083"/>
    </source>
</evidence>
<dbReference type="OrthoDB" id="18412at2759"/>
<dbReference type="eggNOG" id="ENOG502SGWB">
    <property type="taxonomic scope" value="Eukaryota"/>
</dbReference>
<dbReference type="CDD" id="cd23024">
    <property type="entry name" value="zf-HIT_ZNHIT2-3"/>
    <property type="match status" value="1"/>
</dbReference>
<gene>
    <name evidence="3" type="ORF">SCHCODRAFT_15446</name>
</gene>
<dbReference type="RefSeq" id="XP_003033406.1">
    <property type="nucleotide sequence ID" value="XM_003033360.1"/>
</dbReference>
<keyword evidence="1" id="KW-0479">Metal-binding</keyword>
<dbReference type="SUPFAM" id="SSF144232">
    <property type="entry name" value="HIT/MYND zinc finger-like"/>
    <property type="match status" value="1"/>
</dbReference>
<evidence type="ECO:0000313" key="3">
    <source>
        <dbReference type="EMBL" id="EFI98503.1"/>
    </source>
</evidence>
<sequence length="169" mass="19405">MPKPSRVKCQVCNETESKYTCSVCSIVYCSVPCYKQHKTSTFVQDEKPLKPLTSLKWPYVPEESVYPDPLTRDDPKPLSLRQYEGIATSKPLRVLLNEHPGLRDTLRQIDQLRGQERVDALHRALRLNQRDVEADVGEDVLLLRQFAQAVEDAIRGDQQDGLRLQWGDE</sequence>
<dbReference type="VEuPathDB" id="FungiDB:SCHCODRAFT_02727902"/>
<dbReference type="OMA" id="LNWPYVP"/>
<evidence type="ECO:0000256" key="1">
    <source>
        <dbReference type="PROSITE-ProRule" id="PRU00453"/>
    </source>
</evidence>
<reference evidence="3 4" key="1">
    <citation type="journal article" date="2010" name="Nat. Biotechnol.">
        <title>Genome sequence of the model mushroom Schizophyllum commune.</title>
        <authorList>
            <person name="Ohm R.A."/>
            <person name="de Jong J.F."/>
            <person name="Lugones L.G."/>
            <person name="Aerts A."/>
            <person name="Kothe E."/>
            <person name="Stajich J.E."/>
            <person name="de Vries R.P."/>
            <person name="Record E."/>
            <person name="Levasseur A."/>
            <person name="Baker S.E."/>
            <person name="Bartholomew K.A."/>
            <person name="Coutinho P.M."/>
            <person name="Erdmann S."/>
            <person name="Fowler T.J."/>
            <person name="Gathman A.C."/>
            <person name="Lombard V."/>
            <person name="Henrissat B."/>
            <person name="Knabe N."/>
            <person name="Kuees U."/>
            <person name="Lilly W.W."/>
            <person name="Lindquist E."/>
            <person name="Lucas S."/>
            <person name="Magnuson J.K."/>
            <person name="Piumi F."/>
            <person name="Raudaskoski M."/>
            <person name="Salamov A."/>
            <person name="Schmutz J."/>
            <person name="Schwarze F.W.M.R."/>
            <person name="vanKuyk P.A."/>
            <person name="Horton J.S."/>
            <person name="Grigoriev I.V."/>
            <person name="Woesten H.A.B."/>
        </authorList>
    </citation>
    <scope>NUCLEOTIDE SEQUENCE [LARGE SCALE GENOMIC DNA]</scope>
    <source>
        <strain evidence="4">H4-8 / FGSC 9210</strain>
    </source>
</reference>
<dbReference type="GeneID" id="9590880"/>
<dbReference type="STRING" id="578458.D8Q1G8"/>
<dbReference type="Proteomes" id="UP000007431">
    <property type="component" value="Unassembled WGS sequence"/>
</dbReference>
<dbReference type="HOGENOM" id="CLU_105540_0_0_1"/>
<dbReference type="Pfam" id="PF04438">
    <property type="entry name" value="zf-HIT"/>
    <property type="match status" value="1"/>
</dbReference>
<accession>D8Q1G8</accession>
<dbReference type="InParanoid" id="D8Q1G8"/>
<dbReference type="PROSITE" id="PS51083">
    <property type="entry name" value="ZF_HIT"/>
    <property type="match status" value="1"/>
</dbReference>
<keyword evidence="4" id="KW-1185">Reference proteome</keyword>
<dbReference type="AlphaFoldDB" id="D8Q1G8"/>
<feature type="domain" description="HIT-type" evidence="2">
    <location>
        <begin position="9"/>
        <end position="43"/>
    </location>
</feature>
<organism evidence="4">
    <name type="scientific">Schizophyllum commune (strain H4-8 / FGSC 9210)</name>
    <name type="common">Split gill fungus</name>
    <dbReference type="NCBI Taxonomy" id="578458"/>
    <lineage>
        <taxon>Eukaryota</taxon>
        <taxon>Fungi</taxon>
        <taxon>Dikarya</taxon>
        <taxon>Basidiomycota</taxon>
        <taxon>Agaricomycotina</taxon>
        <taxon>Agaricomycetes</taxon>
        <taxon>Agaricomycetidae</taxon>
        <taxon>Agaricales</taxon>
        <taxon>Schizophyllaceae</taxon>
        <taxon>Schizophyllum</taxon>
    </lineage>
</organism>
<dbReference type="KEGG" id="scm:SCHCO_02727902"/>
<proteinExistence type="predicted"/>
<dbReference type="InterPro" id="IPR007529">
    <property type="entry name" value="Znf_HIT"/>
</dbReference>
<dbReference type="GO" id="GO:0008270">
    <property type="term" value="F:zinc ion binding"/>
    <property type="evidence" value="ECO:0007669"/>
    <property type="project" value="UniProtKB-UniRule"/>
</dbReference>